<dbReference type="OrthoDB" id="236246at2"/>
<sequence length="436" mass="47529">MPVDLSTQLSWRTTTGDAADMLDELQPNILKAHVRDHLQVLLLEFRDGAEARAFLSSVARLMKSARAQLEEVAAFKATKTPGTPYIGLGLTAGGYATLGIATAPTDSAFLGGAKKAAPKLADPPVQDWDEPYRQAIDAILLIGDARPGPVWALRDRIDALRPESVRVLGEETGHGMTNENGDGIEHFGYVDGRSQPLFLTEDHECATGEWDPAAPLSQVLVSDTAAPDPGVHFGSYFVFRKLEQNVRLFKETEKRLDDSGQPGATLIGRFPDGTPLVSPDANDFTYDNDKLGRKCPFHAHIRKTNPRGSGGAEPPERERLHLMARRGQTYGRRLDDPGTDLPPILRPTSGVGLLFMAFNSNLGNQFEFTQRLWANDTGFPITPDGSRPGRDPLIGQCTAPEWGRNGVTAADPVSRMVTLKGGEYFFMPSLAFLRAL</sequence>
<keyword evidence="5" id="KW-0408">Iron</keyword>
<proteinExistence type="inferred from homology"/>
<reference evidence="7" key="1">
    <citation type="submission" date="2019-09" db="EMBL/GenBank/DDBJ databases">
        <authorList>
            <person name="Teo W.F.A."/>
            <person name="Duangmal K."/>
        </authorList>
    </citation>
    <scope>NUCLEOTIDE SEQUENCE [LARGE SCALE GENOMIC DNA]</scope>
    <source>
        <strain evidence="7">K81G1</strain>
    </source>
</reference>
<dbReference type="Proteomes" id="UP000319769">
    <property type="component" value="Unassembled WGS sequence"/>
</dbReference>
<gene>
    <name evidence="7" type="ORF">FPZ12_004305</name>
</gene>
<evidence type="ECO:0000256" key="3">
    <source>
        <dbReference type="ARBA" id="ARBA00022723"/>
    </source>
</evidence>
<evidence type="ECO:0000313" key="8">
    <source>
        <dbReference type="Proteomes" id="UP000319769"/>
    </source>
</evidence>
<comment type="similarity">
    <text evidence="6">Belongs to the DyP-type peroxidase family.</text>
</comment>
<evidence type="ECO:0000256" key="5">
    <source>
        <dbReference type="ARBA" id="ARBA00023004"/>
    </source>
</evidence>
<dbReference type="PROSITE" id="PS51404">
    <property type="entry name" value="DYP_PEROXIDASE"/>
    <property type="match status" value="1"/>
</dbReference>
<evidence type="ECO:0000256" key="6">
    <source>
        <dbReference type="ARBA" id="ARBA00025737"/>
    </source>
</evidence>
<comment type="caution">
    <text evidence="7">The sequence shown here is derived from an EMBL/GenBank/DDBJ whole genome shotgun (WGS) entry which is preliminary data.</text>
</comment>
<keyword evidence="4" id="KW-0560">Oxidoreductase</keyword>
<dbReference type="GO" id="GO:0004601">
    <property type="term" value="F:peroxidase activity"/>
    <property type="evidence" value="ECO:0007669"/>
    <property type="project" value="UniProtKB-KW"/>
</dbReference>
<evidence type="ECO:0000256" key="1">
    <source>
        <dbReference type="ARBA" id="ARBA00001970"/>
    </source>
</evidence>
<name>A0A5N0VJ91_9PSEU</name>
<dbReference type="AlphaFoldDB" id="A0A5N0VJ91"/>
<dbReference type="InterPro" id="IPR011008">
    <property type="entry name" value="Dimeric_a/b-barrel"/>
</dbReference>
<dbReference type="PANTHER" id="PTHR30521:SF5">
    <property type="entry name" value="BLR4509 PROTEIN"/>
    <property type="match status" value="1"/>
</dbReference>
<evidence type="ECO:0000256" key="4">
    <source>
        <dbReference type="ARBA" id="ARBA00023002"/>
    </source>
</evidence>
<dbReference type="GO" id="GO:0005829">
    <property type="term" value="C:cytosol"/>
    <property type="evidence" value="ECO:0007669"/>
    <property type="project" value="TreeGrafter"/>
</dbReference>
<dbReference type="InterPro" id="IPR006314">
    <property type="entry name" value="Dyp_peroxidase"/>
</dbReference>
<dbReference type="RefSeq" id="WP_144759264.1">
    <property type="nucleotide sequence ID" value="NZ_VMNW02000004.1"/>
</dbReference>
<dbReference type="EMBL" id="VMNW02000004">
    <property type="protein sequence ID" value="KAA9165718.1"/>
    <property type="molecule type" value="Genomic_DNA"/>
</dbReference>
<keyword evidence="8" id="KW-1185">Reference proteome</keyword>
<evidence type="ECO:0000256" key="2">
    <source>
        <dbReference type="ARBA" id="ARBA00022559"/>
    </source>
</evidence>
<dbReference type="GO" id="GO:0046872">
    <property type="term" value="F:metal ion binding"/>
    <property type="evidence" value="ECO:0007669"/>
    <property type="project" value="UniProtKB-KW"/>
</dbReference>
<dbReference type="GO" id="GO:0020037">
    <property type="term" value="F:heme binding"/>
    <property type="evidence" value="ECO:0007669"/>
    <property type="project" value="InterPro"/>
</dbReference>
<dbReference type="PANTHER" id="PTHR30521">
    <property type="entry name" value="DEFERROCHELATASE/PEROXIDASE"/>
    <property type="match status" value="1"/>
</dbReference>
<accession>A0A5N0VJ91</accession>
<protein>
    <submittedName>
        <fullName evidence="7">Dyp-type peroxidase</fullName>
    </submittedName>
</protein>
<dbReference type="SUPFAM" id="SSF54909">
    <property type="entry name" value="Dimeric alpha+beta barrel"/>
    <property type="match status" value="1"/>
</dbReference>
<organism evidence="7 8">
    <name type="scientific">Amycolatopsis acidicola</name>
    <dbReference type="NCBI Taxonomy" id="2596893"/>
    <lineage>
        <taxon>Bacteria</taxon>
        <taxon>Bacillati</taxon>
        <taxon>Actinomycetota</taxon>
        <taxon>Actinomycetes</taxon>
        <taxon>Pseudonocardiales</taxon>
        <taxon>Pseudonocardiaceae</taxon>
        <taxon>Amycolatopsis</taxon>
    </lineage>
</organism>
<dbReference type="NCBIfam" id="TIGR01413">
    <property type="entry name" value="Dyp_perox_fam"/>
    <property type="match status" value="1"/>
</dbReference>
<comment type="cofactor">
    <cofactor evidence="1">
        <name>heme b</name>
        <dbReference type="ChEBI" id="CHEBI:60344"/>
    </cofactor>
</comment>
<evidence type="ECO:0000313" key="7">
    <source>
        <dbReference type="EMBL" id="KAA9165718.1"/>
    </source>
</evidence>
<keyword evidence="3" id="KW-0479">Metal-binding</keyword>
<keyword evidence="2 7" id="KW-0575">Peroxidase</keyword>